<feature type="non-terminal residue" evidence="1">
    <location>
        <position position="1"/>
    </location>
</feature>
<protein>
    <submittedName>
        <fullName evidence="1">185_t:CDS:1</fullName>
    </submittedName>
</protein>
<evidence type="ECO:0000313" key="2">
    <source>
        <dbReference type="Proteomes" id="UP000789525"/>
    </source>
</evidence>
<keyword evidence="2" id="KW-1185">Reference proteome</keyword>
<dbReference type="EMBL" id="CAJVPT010001059">
    <property type="protein sequence ID" value="CAG8455855.1"/>
    <property type="molecule type" value="Genomic_DNA"/>
</dbReference>
<evidence type="ECO:0000313" key="1">
    <source>
        <dbReference type="EMBL" id="CAG8455855.1"/>
    </source>
</evidence>
<comment type="caution">
    <text evidence="1">The sequence shown here is derived from an EMBL/GenBank/DDBJ whole genome shotgun (WGS) entry which is preliminary data.</text>
</comment>
<sequence length="475" mass="53832">ESATNVENSVQSKRCQEIGSSKVKESRDSPNAIESVDLTEDATASPNSLSNDNSLHLSLQPNSSPSRAFVEPRSTPSWDAMSRSNISSNLCCQSVNQKSGDVQTDGNEQTMMEVDEIEDGNIEKVIMAVNHRKRRLGCAYYNCFTSTLYLMEDMEESPPYDIVNLHDTSTVQLEVEIRPGSEFVYASAKTRLCSIRLGSRQSETSKQETYLQLSSIVNMESVETVCCAGALINYISRVKAGASELQDSQQLMEVLGVEQFSLFRTIECFLQPDNLDISNQLISSLKHVKNIPKIIEKIKGKLNVKDWQSLLQFAFYCLKILNLIKELRFRDDIEIFSRIKDTFIVTDLKDIGSYINDVIDFDESVKENRIVVKPHVDEELDHMKRTYDGLDDFLSEVAREISTIIPSEFASTLNVIYFPQLGYLITVPLKPEWTVEQDFQIDDRELEIVQKLQDRALEYVSLLLTASAVCSELDW</sequence>
<proteinExistence type="predicted"/>
<dbReference type="Proteomes" id="UP000789525">
    <property type="component" value="Unassembled WGS sequence"/>
</dbReference>
<name>A0ACA9K6R6_9GLOM</name>
<organism evidence="1 2">
    <name type="scientific">Acaulospora colombiana</name>
    <dbReference type="NCBI Taxonomy" id="27376"/>
    <lineage>
        <taxon>Eukaryota</taxon>
        <taxon>Fungi</taxon>
        <taxon>Fungi incertae sedis</taxon>
        <taxon>Mucoromycota</taxon>
        <taxon>Glomeromycotina</taxon>
        <taxon>Glomeromycetes</taxon>
        <taxon>Diversisporales</taxon>
        <taxon>Acaulosporaceae</taxon>
        <taxon>Acaulospora</taxon>
    </lineage>
</organism>
<reference evidence="1" key="1">
    <citation type="submission" date="2021-06" db="EMBL/GenBank/DDBJ databases">
        <authorList>
            <person name="Kallberg Y."/>
            <person name="Tangrot J."/>
            <person name="Rosling A."/>
        </authorList>
    </citation>
    <scope>NUCLEOTIDE SEQUENCE</scope>
    <source>
        <strain evidence="1">CL356</strain>
    </source>
</reference>
<accession>A0ACA9K6R6</accession>
<gene>
    <name evidence="1" type="ORF">ACOLOM_LOCUS955</name>
</gene>